<protein>
    <submittedName>
        <fullName evidence="3">Serine/threonine protein kinase</fullName>
    </submittedName>
</protein>
<dbReference type="GO" id="GO:0004674">
    <property type="term" value="F:protein serine/threonine kinase activity"/>
    <property type="evidence" value="ECO:0007669"/>
    <property type="project" value="UniProtKB-KW"/>
</dbReference>
<dbReference type="EMBL" id="JBHSQJ010000034">
    <property type="protein sequence ID" value="MFC5907496.1"/>
    <property type="molecule type" value="Genomic_DNA"/>
</dbReference>
<dbReference type="RefSeq" id="WP_380581981.1">
    <property type="nucleotide sequence ID" value="NZ_JBHSQJ010000034.1"/>
</dbReference>
<dbReference type="Gene3D" id="1.10.510.10">
    <property type="entry name" value="Transferase(Phosphotransferase) domain 1"/>
    <property type="match status" value="1"/>
</dbReference>
<feature type="compositionally biased region" description="Low complexity" evidence="1">
    <location>
        <begin position="373"/>
        <end position="382"/>
    </location>
</feature>
<dbReference type="SUPFAM" id="SSF49785">
    <property type="entry name" value="Galactose-binding domain-like"/>
    <property type="match status" value="1"/>
</dbReference>
<dbReference type="Gene3D" id="3.30.200.20">
    <property type="entry name" value="Phosphorylase Kinase, domain 1"/>
    <property type="match status" value="1"/>
</dbReference>
<dbReference type="InterPro" id="IPR000421">
    <property type="entry name" value="FA58C"/>
</dbReference>
<dbReference type="SUPFAM" id="SSF56112">
    <property type="entry name" value="Protein kinase-like (PK-like)"/>
    <property type="match status" value="1"/>
</dbReference>
<dbReference type="InterPro" id="IPR011009">
    <property type="entry name" value="Kinase-like_dom_sf"/>
</dbReference>
<evidence type="ECO:0000256" key="1">
    <source>
        <dbReference type="SAM" id="MobiDB-lite"/>
    </source>
</evidence>
<feature type="region of interest" description="Disordered" evidence="1">
    <location>
        <begin position="272"/>
        <end position="313"/>
    </location>
</feature>
<gene>
    <name evidence="3" type="ORF">ACFP3V_09705</name>
</gene>
<feature type="region of interest" description="Disordered" evidence="1">
    <location>
        <begin position="352"/>
        <end position="382"/>
    </location>
</feature>
<keyword evidence="4" id="KW-1185">Reference proteome</keyword>
<dbReference type="Proteomes" id="UP001596174">
    <property type="component" value="Unassembled WGS sequence"/>
</dbReference>
<reference evidence="4" key="1">
    <citation type="journal article" date="2019" name="Int. J. Syst. Evol. Microbiol.">
        <title>The Global Catalogue of Microorganisms (GCM) 10K type strain sequencing project: providing services to taxonomists for standard genome sequencing and annotation.</title>
        <authorList>
            <consortium name="The Broad Institute Genomics Platform"/>
            <consortium name="The Broad Institute Genome Sequencing Center for Infectious Disease"/>
            <person name="Wu L."/>
            <person name="Ma J."/>
        </authorList>
    </citation>
    <scope>NUCLEOTIDE SEQUENCE [LARGE SCALE GENOMIC DNA]</scope>
    <source>
        <strain evidence="4">JCM 4816</strain>
    </source>
</reference>
<name>A0ABW1G0Y5_9ACTN</name>
<keyword evidence="3" id="KW-0808">Transferase</keyword>
<organism evidence="3 4">
    <name type="scientific">Streptacidiphilus monticola</name>
    <dbReference type="NCBI Taxonomy" id="2161674"/>
    <lineage>
        <taxon>Bacteria</taxon>
        <taxon>Bacillati</taxon>
        <taxon>Actinomycetota</taxon>
        <taxon>Actinomycetes</taxon>
        <taxon>Kitasatosporales</taxon>
        <taxon>Streptomycetaceae</taxon>
        <taxon>Streptacidiphilus</taxon>
    </lineage>
</organism>
<dbReference type="CDD" id="cd13973">
    <property type="entry name" value="PK_MviN-like"/>
    <property type="match status" value="1"/>
</dbReference>
<proteinExistence type="predicted"/>
<keyword evidence="3" id="KW-0723">Serine/threonine-protein kinase</keyword>
<feature type="domain" description="F5/8 type C" evidence="2">
    <location>
        <begin position="370"/>
        <end position="536"/>
    </location>
</feature>
<evidence type="ECO:0000259" key="2">
    <source>
        <dbReference type="PROSITE" id="PS50022"/>
    </source>
</evidence>
<feature type="compositionally biased region" description="Polar residues" evidence="1">
    <location>
        <begin position="287"/>
        <end position="296"/>
    </location>
</feature>
<dbReference type="Gene3D" id="2.60.120.260">
    <property type="entry name" value="Galactose-binding domain-like"/>
    <property type="match status" value="1"/>
</dbReference>
<accession>A0ABW1G0Y5</accession>
<sequence length="536" mass="56142">MLETDIPETDVPSAPERHSGDRIAGRYRLDECITQAGDFTSWRAVDEKLRRSVGIHLMASGHERAKRVLAAARQAALLGDPRFVQVLDAVEDGELLYIVREWLPDATGLDKILPDGPLDDYEAYQLVRQVSDALAAAHRRGLSHLRLTPACILRTDSGQFRVDGIAVNAALRGLPSEDQAEAEVEDTRAVGALLFAALTRRWPTAEGRGALPGLPAGTDEVPPPAKVRPGVHAGLSGLSAQILCRTLPGDLQPITTPQALATAVAQLPKVRPPAPDPLVLPDYPSHRPQSPSTNAPVPSGPYPSAPQAAPAHAVRSGAGNRALKWGMSVLVLAAIGLGSWGVAQALIDQGSGNGTSTQLQQSPGPHTGDGKNTDTGSGTGTLLTISAGQEFSPRTGTLIDGKDVAKAFDGNAATAWVAGTFKNYPNFGNLPTRADGSGIVVDLGKEQSISKVKITLPYAGGQKMEILAAPQGTTAAPTDLSGFGVRVADSATVQGVEWEPAIRPVTTRYLLIHVLALPAKSSGDYVGGISEIQVYG</sequence>
<evidence type="ECO:0000313" key="4">
    <source>
        <dbReference type="Proteomes" id="UP001596174"/>
    </source>
</evidence>
<feature type="compositionally biased region" description="Polar residues" evidence="1">
    <location>
        <begin position="354"/>
        <end position="364"/>
    </location>
</feature>
<dbReference type="PROSITE" id="PS50022">
    <property type="entry name" value="FA58C_3"/>
    <property type="match status" value="1"/>
</dbReference>
<keyword evidence="3" id="KW-0418">Kinase</keyword>
<evidence type="ECO:0000313" key="3">
    <source>
        <dbReference type="EMBL" id="MFC5907496.1"/>
    </source>
</evidence>
<dbReference type="InterPro" id="IPR008979">
    <property type="entry name" value="Galactose-bd-like_sf"/>
</dbReference>
<comment type="caution">
    <text evidence="3">The sequence shown here is derived from an EMBL/GenBank/DDBJ whole genome shotgun (WGS) entry which is preliminary data.</text>
</comment>
<feature type="region of interest" description="Disordered" evidence="1">
    <location>
        <begin position="1"/>
        <end position="20"/>
    </location>
</feature>